<dbReference type="AlphaFoldDB" id="A0A8I3A6E9"/>
<keyword evidence="2" id="KW-1185">Reference proteome</keyword>
<organism evidence="1 2">
    <name type="scientific">Boletus reticuloceps</name>
    <dbReference type="NCBI Taxonomy" id="495285"/>
    <lineage>
        <taxon>Eukaryota</taxon>
        <taxon>Fungi</taxon>
        <taxon>Dikarya</taxon>
        <taxon>Basidiomycota</taxon>
        <taxon>Agaricomycotina</taxon>
        <taxon>Agaricomycetes</taxon>
        <taxon>Agaricomycetidae</taxon>
        <taxon>Boletales</taxon>
        <taxon>Boletineae</taxon>
        <taxon>Boletaceae</taxon>
        <taxon>Boletoideae</taxon>
        <taxon>Boletus</taxon>
    </lineage>
</organism>
<protein>
    <submittedName>
        <fullName evidence="1">Uncharacterized protein</fullName>
    </submittedName>
</protein>
<gene>
    <name evidence="1" type="ORF">JVT61DRAFT_6680</name>
</gene>
<proteinExistence type="predicted"/>
<name>A0A8I3A6E9_9AGAM</name>
<evidence type="ECO:0000313" key="2">
    <source>
        <dbReference type="Proteomes" id="UP000683000"/>
    </source>
</evidence>
<dbReference type="Proteomes" id="UP000683000">
    <property type="component" value="Unassembled WGS sequence"/>
</dbReference>
<reference evidence="1" key="1">
    <citation type="submission" date="2021-03" db="EMBL/GenBank/DDBJ databases">
        <title>Evolutionary innovations through gain and loss of genes in the ectomycorrhizal Boletales.</title>
        <authorList>
            <person name="Wu G."/>
            <person name="Miyauchi S."/>
            <person name="Morin E."/>
            <person name="Yang Z.-L."/>
            <person name="Xu J."/>
            <person name="Martin F.M."/>
        </authorList>
    </citation>
    <scope>NUCLEOTIDE SEQUENCE</scope>
    <source>
        <strain evidence="1">BR01</strain>
    </source>
</reference>
<comment type="caution">
    <text evidence="1">The sequence shown here is derived from an EMBL/GenBank/DDBJ whole genome shotgun (WGS) entry which is preliminary data.</text>
</comment>
<evidence type="ECO:0000313" key="1">
    <source>
        <dbReference type="EMBL" id="KAG6373081.1"/>
    </source>
</evidence>
<dbReference type="EMBL" id="JAGFBS010000023">
    <property type="protein sequence ID" value="KAG6373081.1"/>
    <property type="molecule type" value="Genomic_DNA"/>
</dbReference>
<sequence length="61" mass="7243">MPIDVHRFLQGHSLDLIFNKVVARVQHLINCGQEIWDRYYDNYHAVAYVIDTQERERLGEG</sequence>
<accession>A0A8I3A6E9</accession>